<dbReference type="FunFam" id="3.60.10.10:FF:000060">
    <property type="entry name" value="Uncharacterized protein, isoform C"/>
    <property type="match status" value="1"/>
</dbReference>
<protein>
    <submittedName>
        <fullName evidence="4">Phosphatidylinositol 4,5-bisphosphate 5-phosphatase A</fullName>
    </submittedName>
</protein>
<dbReference type="GO" id="GO:0005737">
    <property type="term" value="C:cytoplasm"/>
    <property type="evidence" value="ECO:0007669"/>
    <property type="project" value="TreeGrafter"/>
</dbReference>
<dbReference type="GO" id="GO:0004439">
    <property type="term" value="F:phosphatidylinositol-4,5-bisphosphate 5-phosphatase activity"/>
    <property type="evidence" value="ECO:0007669"/>
    <property type="project" value="TreeGrafter"/>
</dbReference>
<accession>A0A146M744</accession>
<dbReference type="SMART" id="SM00128">
    <property type="entry name" value="IPPc"/>
    <property type="match status" value="1"/>
</dbReference>
<dbReference type="SUPFAM" id="SSF56219">
    <property type="entry name" value="DNase I-like"/>
    <property type="match status" value="1"/>
</dbReference>
<evidence type="ECO:0000259" key="2">
    <source>
        <dbReference type="SMART" id="SM00128"/>
    </source>
</evidence>
<gene>
    <name evidence="4" type="primary">Inpp5j_0</name>
    <name evidence="3" type="synonym">Inpp5j_3</name>
    <name evidence="4" type="ORF">g.90148</name>
    <name evidence="3" type="ORF">g.90150</name>
</gene>
<dbReference type="EMBL" id="GDHC01004427">
    <property type="protein sequence ID" value="JAQ14202.1"/>
    <property type="molecule type" value="Transcribed_RNA"/>
</dbReference>
<dbReference type="PANTHER" id="PTHR11200">
    <property type="entry name" value="INOSITOL 5-PHOSPHATASE"/>
    <property type="match status" value="1"/>
</dbReference>
<dbReference type="GO" id="GO:0046856">
    <property type="term" value="P:phosphatidylinositol dephosphorylation"/>
    <property type="evidence" value="ECO:0007669"/>
    <property type="project" value="InterPro"/>
</dbReference>
<proteinExistence type="inferred from homology"/>
<dbReference type="Gene3D" id="3.60.10.10">
    <property type="entry name" value="Endonuclease/exonuclease/phosphatase"/>
    <property type="match status" value="1"/>
</dbReference>
<feature type="domain" description="Inositol polyphosphate-related phosphatase" evidence="2">
    <location>
        <begin position="2"/>
        <end position="314"/>
    </location>
</feature>
<dbReference type="PANTHER" id="PTHR11200:SF275">
    <property type="entry name" value="LD06095P"/>
    <property type="match status" value="1"/>
</dbReference>
<dbReference type="GO" id="GO:0005886">
    <property type="term" value="C:plasma membrane"/>
    <property type="evidence" value="ECO:0007669"/>
    <property type="project" value="TreeGrafter"/>
</dbReference>
<dbReference type="EMBL" id="GDHC01003051">
    <property type="protein sequence ID" value="JAQ15578.1"/>
    <property type="molecule type" value="Transcribed_RNA"/>
</dbReference>
<dbReference type="Gene3D" id="2.60.40.2840">
    <property type="match status" value="1"/>
</dbReference>
<evidence type="ECO:0000313" key="3">
    <source>
        <dbReference type="EMBL" id="JAQ14202.1"/>
    </source>
</evidence>
<evidence type="ECO:0000256" key="1">
    <source>
        <dbReference type="ARBA" id="ARBA00005910"/>
    </source>
</evidence>
<dbReference type="AlphaFoldDB" id="A0A146M744"/>
<organism evidence="4">
    <name type="scientific">Lygus hesperus</name>
    <name type="common">Western plant bug</name>
    <dbReference type="NCBI Taxonomy" id="30085"/>
    <lineage>
        <taxon>Eukaryota</taxon>
        <taxon>Metazoa</taxon>
        <taxon>Ecdysozoa</taxon>
        <taxon>Arthropoda</taxon>
        <taxon>Hexapoda</taxon>
        <taxon>Insecta</taxon>
        <taxon>Pterygota</taxon>
        <taxon>Neoptera</taxon>
        <taxon>Paraneoptera</taxon>
        <taxon>Hemiptera</taxon>
        <taxon>Heteroptera</taxon>
        <taxon>Panheteroptera</taxon>
        <taxon>Cimicomorpha</taxon>
        <taxon>Miridae</taxon>
        <taxon>Mirini</taxon>
        <taxon>Lygus</taxon>
    </lineage>
</organism>
<dbReference type="GO" id="GO:0001726">
    <property type="term" value="C:ruffle"/>
    <property type="evidence" value="ECO:0007669"/>
    <property type="project" value="TreeGrafter"/>
</dbReference>
<dbReference type="Pfam" id="PF17751">
    <property type="entry name" value="SKICH"/>
    <property type="match status" value="1"/>
</dbReference>
<dbReference type="InterPro" id="IPR041611">
    <property type="entry name" value="SKICH"/>
</dbReference>
<comment type="similarity">
    <text evidence="1">Belongs to the inositol 1,4,5-trisphosphate 5-phosphatase type II family.</text>
</comment>
<dbReference type="InterPro" id="IPR036691">
    <property type="entry name" value="Endo/exonu/phosph_ase_sf"/>
</dbReference>
<evidence type="ECO:0000313" key="4">
    <source>
        <dbReference type="EMBL" id="JAQ15578.1"/>
    </source>
</evidence>
<dbReference type="InterPro" id="IPR046985">
    <property type="entry name" value="IP5"/>
</dbReference>
<sequence>MDELRIQIVTYNVAVRNPEGSVRDILGLDNVHDNKTPLPDFFLIGLQEVKAQPQNYLIDSLFNDPWTNSFKDVLAGLGYVKAKTVRLVGIIMSVFCLRKHVVHLRDMQSLCTRTGLKGLWGNKGGVSLRLQIYGCSICFVNCHLAAHDHLLQERISDYNNILANQKFDCRESVSIMFHDYVFWFGDLNFRLNQPGPLSSLEIDKRVKAKDFKSLLEHDQLKIVMSSGDAFSELSESHIDFPPTYKYNFRTSEYDLSRRPGWTDRILYKVNPNVYENVTLDITPQSYKAIESVMYSDHKPVVASFAIKVFSDYVERCVKFLPIQTWYINEPNTAIVVMGSDVDPNVWDWIGVYYDDFAGLDEYLGFIYMSNNNTTIDATGTALPTIVRSGDRVELKFFENIVRVPRKYRLIYFSHDSGSVLGMSHSFLLRHRDPSDTTTPPLDW</sequence>
<dbReference type="InterPro" id="IPR000300">
    <property type="entry name" value="IPPc"/>
</dbReference>
<reference evidence="4" key="1">
    <citation type="journal article" date="2016" name="Gigascience">
        <title>De novo construction of an expanded transcriptome assembly for the western tarnished plant bug, Lygus hesperus.</title>
        <authorList>
            <person name="Tassone E.E."/>
            <person name="Geib S.M."/>
            <person name="Hall B."/>
            <person name="Fabrick J.A."/>
            <person name="Brent C.S."/>
            <person name="Hull J.J."/>
        </authorList>
    </citation>
    <scope>NUCLEOTIDE SEQUENCE</scope>
</reference>
<dbReference type="Pfam" id="PF22669">
    <property type="entry name" value="Exo_endo_phos2"/>
    <property type="match status" value="1"/>
</dbReference>
<name>A0A146M744_LYGHE</name>